<feature type="transmembrane region" description="Helical" evidence="7">
    <location>
        <begin position="301"/>
        <end position="327"/>
    </location>
</feature>
<evidence type="ECO:0000313" key="9">
    <source>
        <dbReference type="Proteomes" id="UP001159641"/>
    </source>
</evidence>
<gene>
    <name evidence="8" type="ORF">J1605_006424</name>
</gene>
<dbReference type="GO" id="GO:0004930">
    <property type="term" value="F:G protein-coupled receptor activity"/>
    <property type="evidence" value="ECO:0007669"/>
    <property type="project" value="TreeGrafter"/>
</dbReference>
<evidence type="ECO:0000256" key="1">
    <source>
        <dbReference type="ARBA" id="ARBA00004141"/>
    </source>
</evidence>
<accession>A0AB34H3D1</accession>
<evidence type="ECO:0000256" key="6">
    <source>
        <dbReference type="ARBA" id="ARBA00029849"/>
    </source>
</evidence>
<evidence type="ECO:0000256" key="4">
    <source>
        <dbReference type="ARBA" id="ARBA00022989"/>
    </source>
</evidence>
<comment type="similarity">
    <text evidence="2">Belongs to the UPF0359 family.</text>
</comment>
<evidence type="ECO:0000313" key="8">
    <source>
        <dbReference type="EMBL" id="KAJ8786204.1"/>
    </source>
</evidence>
<sequence length="438" mass="47534">MDTPEEEIWASGPPPPAPNISVPHRCLLLLYEDIGTSRVRYWDLLLLVPNVLFFIFLLWKLPFARAKIRVTSSPIFITFYILVFVVALVGIARAVVSMTVSTSDAATVADKVGLGLLAGLLGTGRGQAATRLTLCPLCVQILWEMTRFFLLAIELSVVILGLAFGHLESKSSIKRVLAITTVLALAYSVTQGTLEILYPDAHLSAEDFNIYGHGGRQFWLVSSCFFFLVYSLVVVLPKTPLKERISLPCEHLGTGLGAGWAVGLAVPWSGQLWVGGRQGAGPVPTCGQDLTRVPPAARRSFYVYAGILALLNLLQGLGSALLCADVIEGLCCVDATTFLYFSFFAPLIYVAFLRGFFGSEPKILFSYKCQVDETEEPDVHLPQPYAVARREGLEAAVAASTQFDSAGGMAYLDDVASMPCHTGSINSTDSERWKAINA</sequence>
<dbReference type="PANTHER" id="PTHR15876">
    <property type="entry name" value="TRANSMEMBRANE PROTEIN ADIPOCYTE-ASSOCIATED 1"/>
    <property type="match status" value="1"/>
</dbReference>
<proteinExistence type="inferred from homology"/>
<feature type="transmembrane region" description="Helical" evidence="7">
    <location>
        <begin position="146"/>
        <end position="164"/>
    </location>
</feature>
<dbReference type="GO" id="GO:0005886">
    <property type="term" value="C:plasma membrane"/>
    <property type="evidence" value="ECO:0007669"/>
    <property type="project" value="TreeGrafter"/>
</dbReference>
<dbReference type="Pfam" id="PF10160">
    <property type="entry name" value="Tmemb_40"/>
    <property type="match status" value="3"/>
</dbReference>
<feature type="transmembrane region" description="Helical" evidence="7">
    <location>
        <begin position="44"/>
        <end position="63"/>
    </location>
</feature>
<evidence type="ECO:0000256" key="3">
    <source>
        <dbReference type="ARBA" id="ARBA00022692"/>
    </source>
</evidence>
<evidence type="ECO:0000256" key="5">
    <source>
        <dbReference type="ARBA" id="ARBA00023136"/>
    </source>
</evidence>
<protein>
    <recommendedName>
        <fullName evidence="6">Integral membrane protein GPR175</fullName>
    </recommendedName>
</protein>
<evidence type="ECO:0000256" key="2">
    <source>
        <dbReference type="ARBA" id="ARBA00010125"/>
    </source>
</evidence>
<organism evidence="8 9">
    <name type="scientific">Eschrichtius robustus</name>
    <name type="common">California gray whale</name>
    <name type="synonym">Eschrichtius gibbosus</name>
    <dbReference type="NCBI Taxonomy" id="9764"/>
    <lineage>
        <taxon>Eukaryota</taxon>
        <taxon>Metazoa</taxon>
        <taxon>Chordata</taxon>
        <taxon>Craniata</taxon>
        <taxon>Vertebrata</taxon>
        <taxon>Euteleostomi</taxon>
        <taxon>Mammalia</taxon>
        <taxon>Eutheria</taxon>
        <taxon>Laurasiatheria</taxon>
        <taxon>Artiodactyla</taxon>
        <taxon>Whippomorpha</taxon>
        <taxon>Cetacea</taxon>
        <taxon>Mysticeti</taxon>
        <taxon>Eschrichtiidae</taxon>
        <taxon>Eschrichtius</taxon>
    </lineage>
</organism>
<keyword evidence="3 7" id="KW-0812">Transmembrane</keyword>
<keyword evidence="4 7" id="KW-1133">Transmembrane helix</keyword>
<keyword evidence="5 7" id="KW-0472">Membrane</keyword>
<feature type="transmembrane region" description="Helical" evidence="7">
    <location>
        <begin position="176"/>
        <end position="198"/>
    </location>
</feature>
<dbReference type="EMBL" id="JAIQCJ010001995">
    <property type="protein sequence ID" value="KAJ8786204.1"/>
    <property type="molecule type" value="Genomic_DNA"/>
</dbReference>
<feature type="transmembrane region" description="Helical" evidence="7">
    <location>
        <begin position="75"/>
        <end position="96"/>
    </location>
</feature>
<reference evidence="8 9" key="1">
    <citation type="submission" date="2022-11" db="EMBL/GenBank/DDBJ databases">
        <title>Whole genome sequence of Eschrichtius robustus ER-17-0199.</title>
        <authorList>
            <person name="Bruniche-Olsen A."/>
            <person name="Black A.N."/>
            <person name="Fields C.J."/>
            <person name="Walden K."/>
            <person name="Dewoody J.A."/>
        </authorList>
    </citation>
    <scope>NUCLEOTIDE SEQUENCE [LARGE SCALE GENOMIC DNA]</scope>
    <source>
        <strain evidence="8">ER-17-0199</strain>
        <tissue evidence="8">Blubber</tissue>
    </source>
</reference>
<keyword evidence="9" id="KW-1185">Reference proteome</keyword>
<dbReference type="PANTHER" id="PTHR15876:SF8">
    <property type="entry name" value="TRANSMEMBRANE PROTEIN ADIPOCYTE-ASSOCIATED 1"/>
    <property type="match status" value="1"/>
</dbReference>
<comment type="subcellular location">
    <subcellularLocation>
        <location evidence="1">Membrane</location>
        <topology evidence="1">Multi-pass membrane protein</topology>
    </subcellularLocation>
</comment>
<feature type="transmembrane region" description="Helical" evidence="7">
    <location>
        <begin position="218"/>
        <end position="236"/>
    </location>
</feature>
<dbReference type="AlphaFoldDB" id="A0AB34H3D1"/>
<comment type="caution">
    <text evidence="8">The sequence shown here is derived from an EMBL/GenBank/DDBJ whole genome shotgun (WGS) entry which is preliminary data.</text>
</comment>
<name>A0AB34H3D1_ESCRO</name>
<evidence type="ECO:0000256" key="7">
    <source>
        <dbReference type="SAM" id="Phobius"/>
    </source>
</evidence>
<dbReference type="InterPro" id="IPR018781">
    <property type="entry name" value="TPRA1/CAND2/CAND8"/>
</dbReference>
<feature type="transmembrane region" description="Helical" evidence="7">
    <location>
        <begin position="339"/>
        <end position="357"/>
    </location>
</feature>
<dbReference type="Proteomes" id="UP001159641">
    <property type="component" value="Unassembled WGS sequence"/>
</dbReference>